<sequence length="343" mass="39133">MQENTINKIVATINTAIQNQDIYGASYSLIGKNVNLRTYVGFQGNNSNHIPLSSGMLYDLASVTKVIGTTTRIFQLIAAHKLSLNSEVGDYILNVPYSKITIKNLLLHNSGLQPDFDNVHTMNKQELIQKIKNAPLIYTPESQTLYSDLNFILLGWIIEKIDHVSLNSDLEKNVFQPLDMISTFYSPTHIALSQFVPTEYQKDRGGIIQGKVHDYKAYLLDGISGHAGLFSTLDDLTQFANVFLNGGKYKDVQVFPSLMYTLLKNPLYRQNDRTLGWKLWEYHKNMFWHSGFTGTSIALDLDNKEAYICLTNRIYPTRSNSAWIKERRKTLSIFFNEKEAVRK</sequence>
<dbReference type="Pfam" id="PF00144">
    <property type="entry name" value="Beta-lactamase"/>
    <property type="match status" value="1"/>
</dbReference>
<dbReference type="SUPFAM" id="SSF56601">
    <property type="entry name" value="beta-lactamase/transpeptidase-like"/>
    <property type="match status" value="1"/>
</dbReference>
<organism evidence="3 4">
    <name type="scientific">Candidatus Sphingobacterium stercoripullorum</name>
    <dbReference type="NCBI Taxonomy" id="2838759"/>
    <lineage>
        <taxon>Bacteria</taxon>
        <taxon>Pseudomonadati</taxon>
        <taxon>Bacteroidota</taxon>
        <taxon>Sphingobacteriia</taxon>
        <taxon>Sphingobacteriales</taxon>
        <taxon>Sphingobacteriaceae</taxon>
        <taxon>Sphingobacterium</taxon>
    </lineage>
</organism>
<dbReference type="PANTHER" id="PTHR43283">
    <property type="entry name" value="BETA-LACTAMASE-RELATED"/>
    <property type="match status" value="1"/>
</dbReference>
<dbReference type="PANTHER" id="PTHR43283:SF11">
    <property type="entry name" value="BETA-LACTAMASE-RELATED DOMAIN-CONTAINING PROTEIN"/>
    <property type="match status" value="1"/>
</dbReference>
<keyword evidence="1 3" id="KW-0378">Hydrolase</keyword>
<evidence type="ECO:0000256" key="1">
    <source>
        <dbReference type="ARBA" id="ARBA00022801"/>
    </source>
</evidence>
<comment type="caution">
    <text evidence="3">The sequence shown here is derived from an EMBL/GenBank/DDBJ whole genome shotgun (WGS) entry which is preliminary data.</text>
</comment>
<dbReference type="Gene3D" id="3.40.710.10">
    <property type="entry name" value="DD-peptidase/beta-lactamase superfamily"/>
    <property type="match status" value="1"/>
</dbReference>
<protein>
    <submittedName>
        <fullName evidence="3">Serine hydrolase</fullName>
    </submittedName>
</protein>
<dbReference type="InterPro" id="IPR012338">
    <property type="entry name" value="Beta-lactam/transpept-like"/>
</dbReference>
<gene>
    <name evidence="3" type="ORF">H9853_09240</name>
</gene>
<evidence type="ECO:0000313" key="3">
    <source>
        <dbReference type="EMBL" id="HIX55200.1"/>
    </source>
</evidence>
<dbReference type="AlphaFoldDB" id="A0A9D1WA18"/>
<feature type="domain" description="Beta-lactamase-related" evidence="2">
    <location>
        <begin position="13"/>
        <end position="323"/>
    </location>
</feature>
<name>A0A9D1WA18_9SPHI</name>
<dbReference type="InterPro" id="IPR001466">
    <property type="entry name" value="Beta-lactam-related"/>
</dbReference>
<evidence type="ECO:0000313" key="4">
    <source>
        <dbReference type="Proteomes" id="UP000824156"/>
    </source>
</evidence>
<dbReference type="InterPro" id="IPR050789">
    <property type="entry name" value="Diverse_Enzym_Activities"/>
</dbReference>
<dbReference type="Proteomes" id="UP000824156">
    <property type="component" value="Unassembled WGS sequence"/>
</dbReference>
<reference evidence="3" key="1">
    <citation type="journal article" date="2021" name="PeerJ">
        <title>Extensive microbial diversity within the chicken gut microbiome revealed by metagenomics and culture.</title>
        <authorList>
            <person name="Gilroy R."/>
            <person name="Ravi A."/>
            <person name="Getino M."/>
            <person name="Pursley I."/>
            <person name="Horton D.L."/>
            <person name="Alikhan N.F."/>
            <person name="Baker D."/>
            <person name="Gharbi K."/>
            <person name="Hall N."/>
            <person name="Watson M."/>
            <person name="Adriaenssens E.M."/>
            <person name="Foster-Nyarko E."/>
            <person name="Jarju S."/>
            <person name="Secka A."/>
            <person name="Antonio M."/>
            <person name="Oren A."/>
            <person name="Chaudhuri R.R."/>
            <person name="La Ragione R."/>
            <person name="Hildebrand F."/>
            <person name="Pallen M.J."/>
        </authorList>
    </citation>
    <scope>NUCLEOTIDE SEQUENCE</scope>
    <source>
        <strain evidence="3">1719</strain>
    </source>
</reference>
<dbReference type="GO" id="GO:0016787">
    <property type="term" value="F:hydrolase activity"/>
    <property type="evidence" value="ECO:0007669"/>
    <property type="project" value="UniProtKB-KW"/>
</dbReference>
<accession>A0A9D1WA18</accession>
<reference evidence="3" key="2">
    <citation type="submission" date="2021-04" db="EMBL/GenBank/DDBJ databases">
        <authorList>
            <person name="Gilroy R."/>
        </authorList>
    </citation>
    <scope>NUCLEOTIDE SEQUENCE</scope>
    <source>
        <strain evidence="3">1719</strain>
    </source>
</reference>
<dbReference type="EMBL" id="DXEZ01000254">
    <property type="protein sequence ID" value="HIX55200.1"/>
    <property type="molecule type" value="Genomic_DNA"/>
</dbReference>
<evidence type="ECO:0000259" key="2">
    <source>
        <dbReference type="Pfam" id="PF00144"/>
    </source>
</evidence>
<proteinExistence type="predicted"/>